<evidence type="ECO:0000313" key="12">
    <source>
        <dbReference type="Proteomes" id="UP001161247"/>
    </source>
</evidence>
<comment type="subcellular location">
    <subcellularLocation>
        <location evidence="1">Membrane</location>
        <topology evidence="1">Single-pass membrane protein</topology>
    </subcellularLocation>
</comment>
<evidence type="ECO:0000256" key="2">
    <source>
        <dbReference type="ARBA" id="ARBA00007727"/>
    </source>
</evidence>
<evidence type="ECO:0000256" key="1">
    <source>
        <dbReference type="ARBA" id="ARBA00004167"/>
    </source>
</evidence>
<dbReference type="PANTHER" id="PTHR32285">
    <property type="entry name" value="PROTEIN TRICHOME BIREFRINGENCE-LIKE 9-RELATED"/>
    <property type="match status" value="1"/>
</dbReference>
<dbReference type="Pfam" id="PF13839">
    <property type="entry name" value="PC-Esterase"/>
    <property type="match status" value="1"/>
</dbReference>
<organism evidence="11 12">
    <name type="scientific">Oldenlandia corymbosa var. corymbosa</name>
    <dbReference type="NCBI Taxonomy" id="529605"/>
    <lineage>
        <taxon>Eukaryota</taxon>
        <taxon>Viridiplantae</taxon>
        <taxon>Streptophyta</taxon>
        <taxon>Embryophyta</taxon>
        <taxon>Tracheophyta</taxon>
        <taxon>Spermatophyta</taxon>
        <taxon>Magnoliopsida</taxon>
        <taxon>eudicotyledons</taxon>
        <taxon>Gunneridae</taxon>
        <taxon>Pentapetalae</taxon>
        <taxon>asterids</taxon>
        <taxon>lamiids</taxon>
        <taxon>Gentianales</taxon>
        <taxon>Rubiaceae</taxon>
        <taxon>Rubioideae</taxon>
        <taxon>Spermacoceae</taxon>
        <taxon>Hedyotis-Oldenlandia complex</taxon>
        <taxon>Oldenlandia</taxon>
    </lineage>
</organism>
<evidence type="ECO:0000313" key="11">
    <source>
        <dbReference type="EMBL" id="CAI9111343.1"/>
    </source>
</evidence>
<evidence type="ECO:0000256" key="5">
    <source>
        <dbReference type="ARBA" id="ARBA00022989"/>
    </source>
</evidence>
<protein>
    <submittedName>
        <fullName evidence="11">OLC1v1011552C1</fullName>
    </submittedName>
</protein>
<reference evidence="11" key="1">
    <citation type="submission" date="2023-03" db="EMBL/GenBank/DDBJ databases">
        <authorList>
            <person name="Julca I."/>
        </authorList>
    </citation>
    <scope>NUCLEOTIDE SEQUENCE</scope>
</reference>
<name>A0AAV1DXC0_OLDCO</name>
<keyword evidence="6 8" id="KW-0472">Membrane</keyword>
<feature type="compositionally biased region" description="Basic and acidic residues" evidence="7">
    <location>
        <begin position="84"/>
        <end position="185"/>
    </location>
</feature>
<feature type="domain" description="Trichome birefringence-like N-terminal" evidence="10">
    <location>
        <begin position="259"/>
        <end position="312"/>
    </location>
</feature>
<dbReference type="Proteomes" id="UP001161247">
    <property type="component" value="Chromosome 6"/>
</dbReference>
<feature type="region of interest" description="Disordered" evidence="7">
    <location>
        <begin position="68"/>
        <end position="254"/>
    </location>
</feature>
<dbReference type="Pfam" id="PF14416">
    <property type="entry name" value="PMR5N"/>
    <property type="match status" value="1"/>
</dbReference>
<evidence type="ECO:0000256" key="4">
    <source>
        <dbReference type="ARBA" id="ARBA00022968"/>
    </source>
</evidence>
<dbReference type="PANTHER" id="PTHR32285:SF247">
    <property type="entry name" value="PROTEIN TRICHOME BIREFRINGENCE-LIKE 19"/>
    <property type="match status" value="1"/>
</dbReference>
<dbReference type="EMBL" id="OX459123">
    <property type="protein sequence ID" value="CAI9111343.1"/>
    <property type="molecule type" value="Genomic_DNA"/>
</dbReference>
<accession>A0AAV1DXC0</accession>
<dbReference type="GO" id="GO:0016413">
    <property type="term" value="F:O-acetyltransferase activity"/>
    <property type="evidence" value="ECO:0007669"/>
    <property type="project" value="InterPro"/>
</dbReference>
<evidence type="ECO:0000256" key="7">
    <source>
        <dbReference type="SAM" id="MobiDB-lite"/>
    </source>
</evidence>
<dbReference type="GO" id="GO:0005794">
    <property type="term" value="C:Golgi apparatus"/>
    <property type="evidence" value="ECO:0007669"/>
    <property type="project" value="TreeGrafter"/>
</dbReference>
<feature type="compositionally biased region" description="Basic and acidic residues" evidence="7">
    <location>
        <begin position="199"/>
        <end position="241"/>
    </location>
</feature>
<evidence type="ECO:0000256" key="3">
    <source>
        <dbReference type="ARBA" id="ARBA00022692"/>
    </source>
</evidence>
<dbReference type="InterPro" id="IPR026057">
    <property type="entry name" value="TBL_C"/>
</dbReference>
<keyword evidence="3 8" id="KW-0812">Transmembrane</keyword>
<evidence type="ECO:0000259" key="10">
    <source>
        <dbReference type="Pfam" id="PF14416"/>
    </source>
</evidence>
<comment type="similarity">
    <text evidence="2">Belongs to the PC-esterase family. TBL subfamily.</text>
</comment>
<dbReference type="InterPro" id="IPR025846">
    <property type="entry name" value="TBL_N"/>
</dbReference>
<feature type="compositionally biased region" description="Polar residues" evidence="7">
    <location>
        <begin position="242"/>
        <end position="254"/>
    </location>
</feature>
<dbReference type="GO" id="GO:0016020">
    <property type="term" value="C:membrane"/>
    <property type="evidence" value="ECO:0007669"/>
    <property type="project" value="UniProtKB-SubCell"/>
</dbReference>
<gene>
    <name evidence="11" type="ORF">OLC1_LOCUS18776</name>
</gene>
<dbReference type="AlphaFoldDB" id="A0AAV1DXC0"/>
<evidence type="ECO:0000256" key="8">
    <source>
        <dbReference type="SAM" id="Phobius"/>
    </source>
</evidence>
<feature type="domain" description="Trichome birefringence-like C-terminal" evidence="9">
    <location>
        <begin position="313"/>
        <end position="594"/>
    </location>
</feature>
<dbReference type="InterPro" id="IPR029962">
    <property type="entry name" value="TBL"/>
</dbReference>
<proteinExistence type="inferred from homology"/>
<evidence type="ECO:0000256" key="6">
    <source>
        <dbReference type="ARBA" id="ARBA00023136"/>
    </source>
</evidence>
<feature type="transmembrane region" description="Helical" evidence="8">
    <location>
        <begin position="30"/>
        <end position="47"/>
    </location>
</feature>
<keyword evidence="12" id="KW-1185">Reference proteome</keyword>
<evidence type="ECO:0000259" key="9">
    <source>
        <dbReference type="Pfam" id="PF13839"/>
    </source>
</evidence>
<keyword evidence="4" id="KW-0735">Signal-anchor</keyword>
<sequence>MQRRLPTSQMKFHAIEQSLRKPQTRKIPRIALLVAFAIILSVISIYSPSIRYRTSNLAKSPPNLVSVEEESLKPTTTQLTKNGDLCRDDNSPLCHGRDSEEELQNPKKGVEEEPAKHVGESEVRKSTGTEVKEESVKNEEHSQDVTKREEEDSPIREEESEAAKSSETQAREAERNEDNSEKPEDGEVAAAKVEAQNVSKREEEESPVHEQESDITKSPETKAQEVTEGKNEFPDKPKEEGTQTTKSSAIVTQEAPQYENCDLFTGEWVPNPEGPYYTNSTCYAIQDHQNCMKHGRPDTDFLKWRWQPDSCELPVFDPHKFLEFVRGKSIAFVGDSVARNHVQSLMCLLTRVLYPHEISNSTDENRIWEYKEYNFKVSILWAPYLVRSVEVTNPNDGYRSFNLFLDEPEQWSNQIKDYDYVIISAGHWFPRPSMFYENGTLMGCLYCPNAPHYTTSFSYQRAWRTALKAINSINYKGVTFLRTFAPEHFENGTWDTGGNCARTRPFKRSETTLTGGALNFYTIQLEELKIAQEEGEKNGLKFRLLDATKTMLLRPDGHPSRYGHEPTQAVEMPNDCVHWCLPGPIDSWNDFLLELMKREESKRSVT</sequence>
<keyword evidence="5 8" id="KW-1133">Transmembrane helix</keyword>